<dbReference type="EMBL" id="LR031872">
    <property type="protein sequence ID" value="VDC87674.1"/>
    <property type="molecule type" value="Genomic_DNA"/>
</dbReference>
<evidence type="ECO:0000313" key="2">
    <source>
        <dbReference type="EMBL" id="VDC87674.1"/>
    </source>
</evidence>
<evidence type="ECO:0000259" key="1">
    <source>
        <dbReference type="PROSITE" id="PS50181"/>
    </source>
</evidence>
<protein>
    <recommendedName>
        <fullName evidence="1">F-box domain-containing protein</fullName>
    </recommendedName>
</protein>
<dbReference type="PROSITE" id="PS50181">
    <property type="entry name" value="FBOX"/>
    <property type="match status" value="1"/>
</dbReference>
<dbReference type="InterPro" id="IPR001810">
    <property type="entry name" value="F-box_dom"/>
</dbReference>
<name>A0A3P6AK00_BRAOL</name>
<dbReference type="SUPFAM" id="SSF81383">
    <property type="entry name" value="F-box domain"/>
    <property type="match status" value="1"/>
</dbReference>
<dbReference type="InterPro" id="IPR036047">
    <property type="entry name" value="F-box-like_dom_sf"/>
</dbReference>
<proteinExistence type="predicted"/>
<dbReference type="AlphaFoldDB" id="A0A3P6AK00"/>
<organism evidence="2">
    <name type="scientific">Brassica oleracea</name>
    <name type="common">Wild cabbage</name>
    <dbReference type="NCBI Taxonomy" id="3712"/>
    <lineage>
        <taxon>Eukaryota</taxon>
        <taxon>Viridiplantae</taxon>
        <taxon>Streptophyta</taxon>
        <taxon>Embryophyta</taxon>
        <taxon>Tracheophyta</taxon>
        <taxon>Spermatophyta</taxon>
        <taxon>Magnoliopsida</taxon>
        <taxon>eudicotyledons</taxon>
        <taxon>Gunneridae</taxon>
        <taxon>Pentapetalae</taxon>
        <taxon>rosids</taxon>
        <taxon>malvids</taxon>
        <taxon>Brassicales</taxon>
        <taxon>Brassicaceae</taxon>
        <taxon>Brassiceae</taxon>
        <taxon>Brassica</taxon>
    </lineage>
</organism>
<sequence>MEEPSLTELPDDLILKIFSLLPFFKESVATNLLTKRWEDLMFDDNDKSYESLVKFTSFVYGSLVFNKSQILDIKLSQLQTSTFW</sequence>
<reference evidence="2" key="1">
    <citation type="submission" date="2018-11" db="EMBL/GenBank/DDBJ databases">
        <authorList>
            <consortium name="Genoscope - CEA"/>
            <person name="William W."/>
        </authorList>
    </citation>
    <scope>NUCLEOTIDE SEQUENCE</scope>
</reference>
<dbReference type="Gene3D" id="1.20.1280.50">
    <property type="match status" value="1"/>
</dbReference>
<feature type="domain" description="F-box" evidence="1">
    <location>
        <begin position="3"/>
        <end position="52"/>
    </location>
</feature>
<gene>
    <name evidence="2" type="ORF">BOLC3T13960H</name>
</gene>
<accession>A0A3P6AK00</accession>